<dbReference type="Gene3D" id="3.40.50.300">
    <property type="entry name" value="P-loop containing nucleotide triphosphate hydrolases"/>
    <property type="match status" value="1"/>
</dbReference>
<dbReference type="SUPFAM" id="SSF52156">
    <property type="entry name" value="Initiation factor IF2/eIF5b, domain 3"/>
    <property type="match status" value="1"/>
</dbReference>
<keyword evidence="2" id="KW-0396">Initiation factor</keyword>
<keyword evidence="5" id="KW-0342">GTP-binding</keyword>
<dbReference type="AlphaFoldDB" id="A0A0F9H0K7"/>
<dbReference type="InterPro" id="IPR053905">
    <property type="entry name" value="EF-G-like_DII"/>
</dbReference>
<organism evidence="8">
    <name type="scientific">marine sediment metagenome</name>
    <dbReference type="NCBI Taxonomy" id="412755"/>
    <lineage>
        <taxon>unclassified sequences</taxon>
        <taxon>metagenomes</taxon>
        <taxon>ecological metagenomes</taxon>
    </lineage>
</organism>
<dbReference type="InterPro" id="IPR044145">
    <property type="entry name" value="IF2_II"/>
</dbReference>
<name>A0A0F9H0K7_9ZZZZ</name>
<gene>
    <name evidence="8" type="ORF">LCGC14_1844180</name>
</gene>
<dbReference type="InterPro" id="IPR023115">
    <property type="entry name" value="TIF_IF2_dom3"/>
</dbReference>
<dbReference type="InterPro" id="IPR015760">
    <property type="entry name" value="TIF_IF2"/>
</dbReference>
<dbReference type="SUPFAM" id="SSF52540">
    <property type="entry name" value="P-loop containing nucleoside triphosphate hydrolases"/>
    <property type="match status" value="1"/>
</dbReference>
<dbReference type="InterPro" id="IPR009000">
    <property type="entry name" value="Transl_B-barrel_sf"/>
</dbReference>
<reference evidence="8" key="1">
    <citation type="journal article" date="2015" name="Nature">
        <title>Complex archaea that bridge the gap between prokaryotes and eukaryotes.</title>
        <authorList>
            <person name="Spang A."/>
            <person name="Saw J.H."/>
            <person name="Jorgensen S.L."/>
            <person name="Zaremba-Niedzwiedzka K."/>
            <person name="Martijn J."/>
            <person name="Lind A.E."/>
            <person name="van Eijk R."/>
            <person name="Schleper C."/>
            <person name="Guy L."/>
            <person name="Ettema T.J."/>
        </authorList>
    </citation>
    <scope>NUCLEOTIDE SEQUENCE</scope>
</reference>
<dbReference type="FunFam" id="2.40.30.10:FF:000054">
    <property type="entry name" value="Translation initiation factor IF-2"/>
    <property type="match status" value="1"/>
</dbReference>
<dbReference type="FunFam" id="3.40.50.10050:FF:000001">
    <property type="entry name" value="Translation initiation factor IF-2"/>
    <property type="match status" value="1"/>
</dbReference>
<proteinExistence type="inferred from homology"/>
<dbReference type="Pfam" id="PF11987">
    <property type="entry name" value="IF-2"/>
    <property type="match status" value="1"/>
</dbReference>
<dbReference type="NCBIfam" id="TIGR00487">
    <property type="entry name" value="IF-2"/>
    <property type="match status" value="1"/>
</dbReference>
<accession>A0A0F9H0K7</accession>
<dbReference type="GO" id="GO:0005525">
    <property type="term" value="F:GTP binding"/>
    <property type="evidence" value="ECO:0007669"/>
    <property type="project" value="UniProtKB-KW"/>
</dbReference>
<dbReference type="Gene3D" id="2.40.30.10">
    <property type="entry name" value="Translation factors"/>
    <property type="match status" value="2"/>
</dbReference>
<evidence type="ECO:0000256" key="3">
    <source>
        <dbReference type="ARBA" id="ARBA00022741"/>
    </source>
</evidence>
<dbReference type="PANTHER" id="PTHR43381">
    <property type="entry name" value="TRANSLATION INITIATION FACTOR IF-2-RELATED"/>
    <property type="match status" value="1"/>
</dbReference>
<dbReference type="Gene3D" id="3.40.50.10050">
    <property type="entry name" value="Translation initiation factor IF- 2, domain 3"/>
    <property type="match status" value="1"/>
</dbReference>
<evidence type="ECO:0000256" key="6">
    <source>
        <dbReference type="ARBA" id="ARBA00025162"/>
    </source>
</evidence>
<dbReference type="InterPro" id="IPR000795">
    <property type="entry name" value="T_Tr_GTP-bd_dom"/>
</dbReference>
<comment type="caution">
    <text evidence="8">The sequence shown here is derived from an EMBL/GenBank/DDBJ whole genome shotgun (WGS) entry which is preliminary data.</text>
</comment>
<feature type="non-terminal residue" evidence="8">
    <location>
        <position position="1"/>
    </location>
</feature>
<dbReference type="SUPFAM" id="SSF50447">
    <property type="entry name" value="Translation proteins"/>
    <property type="match status" value="2"/>
</dbReference>
<dbReference type="InterPro" id="IPR027417">
    <property type="entry name" value="P-loop_NTPase"/>
</dbReference>
<protein>
    <recommendedName>
        <fullName evidence="7">Tr-type G domain-containing protein</fullName>
    </recommendedName>
</protein>
<feature type="domain" description="Tr-type G" evidence="7">
    <location>
        <begin position="1"/>
        <end position="89"/>
    </location>
</feature>
<dbReference type="InterPro" id="IPR000178">
    <property type="entry name" value="TF_IF2_bacterial-like"/>
</dbReference>
<dbReference type="GO" id="GO:0003743">
    <property type="term" value="F:translation initiation factor activity"/>
    <property type="evidence" value="ECO:0007669"/>
    <property type="project" value="UniProtKB-KW"/>
</dbReference>
<dbReference type="CDD" id="cd03692">
    <property type="entry name" value="mtIF2_IVc"/>
    <property type="match status" value="1"/>
</dbReference>
<dbReference type="PANTHER" id="PTHR43381:SF5">
    <property type="entry name" value="TR-TYPE G DOMAIN-CONTAINING PROTEIN"/>
    <property type="match status" value="1"/>
</dbReference>
<dbReference type="GO" id="GO:0005829">
    <property type="term" value="C:cytosol"/>
    <property type="evidence" value="ECO:0007669"/>
    <property type="project" value="TreeGrafter"/>
</dbReference>
<dbReference type="Pfam" id="PF22042">
    <property type="entry name" value="EF-G_D2"/>
    <property type="match status" value="1"/>
</dbReference>
<evidence type="ECO:0000313" key="8">
    <source>
        <dbReference type="EMBL" id="KKL96471.1"/>
    </source>
</evidence>
<evidence type="ECO:0000259" key="7">
    <source>
        <dbReference type="PROSITE" id="PS51722"/>
    </source>
</evidence>
<dbReference type="PROSITE" id="PS51722">
    <property type="entry name" value="G_TR_2"/>
    <property type="match status" value="1"/>
</dbReference>
<evidence type="ECO:0000256" key="1">
    <source>
        <dbReference type="ARBA" id="ARBA00007733"/>
    </source>
</evidence>
<dbReference type="GO" id="GO:0003924">
    <property type="term" value="F:GTPase activity"/>
    <property type="evidence" value="ECO:0007669"/>
    <property type="project" value="InterPro"/>
</dbReference>
<comment type="similarity">
    <text evidence="1">Belongs to the TRAFAC class translation factor GTPase superfamily. Classic translation factor GTPase family. IF-2 subfamily.</text>
</comment>
<keyword evidence="3" id="KW-0547">Nucleotide-binding</keyword>
<dbReference type="FunFam" id="2.40.30.10:FF:000008">
    <property type="entry name" value="Translation initiation factor IF-2"/>
    <property type="match status" value="1"/>
</dbReference>
<keyword evidence="4" id="KW-0648">Protein biosynthesis</keyword>
<evidence type="ECO:0000256" key="4">
    <source>
        <dbReference type="ARBA" id="ARBA00022917"/>
    </source>
</evidence>
<comment type="function">
    <text evidence="6">One of the essential components for the initiation of protein synthesis. Protects formylmethionyl-tRNA from spontaneous hydrolysis and promotes its binding to the 30S ribosomal subunits. Also involved in the hydrolysis of GTP during the formation of the 70S ribosomal complex.</text>
</comment>
<sequence>VIAGDEGIRDQTIEAIKQAKDANVPMVVAINKMDKAGFDQEKIYRSLADRELLPEAWGGTVITINCSAKTKEGINELLEMLSLQAEILELRADPKARARGTILESEMHKGLGAAATVLVQNGTLKTSDAIVFSDKYGRIKTLHDQFDDIIDSAGPSMPVKITGLSSLAEAGSEFVVVKNEKVAKDLADARKEKMKLTKLQKARPFSLESLEKKEKKVLPIILRADVQGSLEALETSLLKIETDKVELSIVSAEVGEVSESDIRLASASKSVILGFHTKIESHAESLIKQLKVIVLQHNIIYHAIDEVKELMRSTLDKLEEHNDIGKAKVIALFKSSHLGLIAGCLITDGILKRNSFVRIIRDGTEIARTKISSLKRVKEDVKEVNKGLECGIVLENFTDVQNEDIFEAYDITYIEQEL</sequence>
<evidence type="ECO:0000256" key="5">
    <source>
        <dbReference type="ARBA" id="ARBA00023134"/>
    </source>
</evidence>
<evidence type="ECO:0000256" key="2">
    <source>
        <dbReference type="ARBA" id="ARBA00022540"/>
    </source>
</evidence>
<dbReference type="CDD" id="cd03702">
    <property type="entry name" value="IF2_mtIF2_II"/>
    <property type="match status" value="1"/>
</dbReference>
<dbReference type="EMBL" id="LAZR01018424">
    <property type="protein sequence ID" value="KKL96471.1"/>
    <property type="molecule type" value="Genomic_DNA"/>
</dbReference>
<dbReference type="InterPro" id="IPR036925">
    <property type="entry name" value="TIF_IF2_dom3_sf"/>
</dbReference>
<dbReference type="Pfam" id="PF00009">
    <property type="entry name" value="GTP_EFTU"/>
    <property type="match status" value="1"/>
</dbReference>